<evidence type="ECO:0000313" key="2">
    <source>
        <dbReference type="EMBL" id="KAF7426484.1"/>
    </source>
</evidence>
<reference evidence="2" key="1">
    <citation type="submission" date="2019-07" db="EMBL/GenBank/DDBJ databases">
        <authorList>
            <person name="Palmer J.M."/>
        </authorList>
    </citation>
    <scope>NUCLEOTIDE SEQUENCE</scope>
    <source>
        <strain evidence="2">PC9</strain>
    </source>
</reference>
<organism evidence="2 3">
    <name type="scientific">Pleurotus ostreatus</name>
    <name type="common">Oyster mushroom</name>
    <name type="synonym">White-rot fungus</name>
    <dbReference type="NCBI Taxonomy" id="5322"/>
    <lineage>
        <taxon>Eukaryota</taxon>
        <taxon>Fungi</taxon>
        <taxon>Dikarya</taxon>
        <taxon>Basidiomycota</taxon>
        <taxon>Agaricomycotina</taxon>
        <taxon>Agaricomycetes</taxon>
        <taxon>Agaricomycetidae</taxon>
        <taxon>Agaricales</taxon>
        <taxon>Pleurotineae</taxon>
        <taxon>Pleurotaceae</taxon>
        <taxon>Pleurotus</taxon>
    </lineage>
</organism>
<sequence>MVKKRNTGLSASKRRSEDDAAIPVAKKSKQNGKQSLGEQSTEVYIHLTPKICFYFSMENPLPKASTLSTPTPATTTPVILTPVIPTPIISTPIILNPNSLWNPTHIPPDVEKTILSQAAHRGYLHESDITLIRESKNSTLLDNNMAFIVCCYLA</sequence>
<dbReference type="GeneID" id="59378671"/>
<name>A0A8H6ZS32_PLEOS</name>
<proteinExistence type="predicted"/>
<dbReference type="VEuPathDB" id="FungiDB:PC9H_008853"/>
<protein>
    <submittedName>
        <fullName evidence="2">Uncharacterized protein</fullName>
    </submittedName>
</protein>
<dbReference type="RefSeq" id="XP_036629788.1">
    <property type="nucleotide sequence ID" value="XM_036778360.1"/>
</dbReference>
<comment type="caution">
    <text evidence="2">The sequence shown here is derived from an EMBL/GenBank/DDBJ whole genome shotgun (WGS) entry which is preliminary data.</text>
</comment>
<dbReference type="EMBL" id="JACETU010000006">
    <property type="protein sequence ID" value="KAF7426484.1"/>
    <property type="molecule type" value="Genomic_DNA"/>
</dbReference>
<evidence type="ECO:0000313" key="3">
    <source>
        <dbReference type="Proteomes" id="UP000623687"/>
    </source>
</evidence>
<feature type="region of interest" description="Disordered" evidence="1">
    <location>
        <begin position="1"/>
        <end position="39"/>
    </location>
</feature>
<dbReference type="Proteomes" id="UP000623687">
    <property type="component" value="Unassembled WGS sequence"/>
</dbReference>
<dbReference type="AlphaFoldDB" id="A0A8H6ZS32"/>
<keyword evidence="3" id="KW-1185">Reference proteome</keyword>
<evidence type="ECO:0000256" key="1">
    <source>
        <dbReference type="SAM" id="MobiDB-lite"/>
    </source>
</evidence>
<accession>A0A8H6ZS32</accession>
<gene>
    <name evidence="2" type="ORF">PC9H_008853</name>
</gene>